<dbReference type="FunFam" id="3.30.200.20:FF:000103">
    <property type="entry name" value="Protein kinase C"/>
    <property type="match status" value="1"/>
</dbReference>
<keyword evidence="6" id="KW-0547">Nucleotide-binding</keyword>
<sequence length="283" mass="32936">MQINVSPIRKLQCYSVLLAELRDTEYYYAVKCLKKDVVLEDDDVECTLIERKVLALGTNHPYLCHLFATFQTDSHLFFVMEYLNGGDLMFHIQQSGRFPEARARFYAAEIVSGLKFLHKRGIVYRDLKLDNILLDFDGHVRIADFGMCKLQIYLDKTADTFCGTPDYMAPEIIKGLKYNQTVDWWSFGVLLYEMLIGQSPFSGCDEDELFWSICNEMPSYPRFLSREALTILTRRHPLDTQYFDRAFTGERPRLTAVEPNVLRSMDQEPFRGFSYTNPNATDR</sequence>
<name>A0A0L7L0I5_OPEBR</name>
<feature type="domain" description="Protein kinase" evidence="11">
    <location>
        <begin position="1"/>
        <end position="283"/>
    </location>
</feature>
<dbReference type="InterPro" id="IPR000719">
    <property type="entry name" value="Prot_kinase_dom"/>
</dbReference>
<dbReference type="Pfam" id="PF00433">
    <property type="entry name" value="Pkinase_C"/>
    <property type="match status" value="1"/>
</dbReference>
<comment type="catalytic activity">
    <reaction evidence="9">
        <text>L-threonyl-[protein] + ATP = O-phospho-L-threonyl-[protein] + ADP + H(+)</text>
        <dbReference type="Rhea" id="RHEA:46608"/>
        <dbReference type="Rhea" id="RHEA-COMP:11060"/>
        <dbReference type="Rhea" id="RHEA-COMP:11605"/>
        <dbReference type="ChEBI" id="CHEBI:15378"/>
        <dbReference type="ChEBI" id="CHEBI:30013"/>
        <dbReference type="ChEBI" id="CHEBI:30616"/>
        <dbReference type="ChEBI" id="CHEBI:61977"/>
        <dbReference type="ChEBI" id="CHEBI:456216"/>
        <dbReference type="EC" id="2.7.11.1"/>
    </reaction>
</comment>
<dbReference type="SMART" id="SM00220">
    <property type="entry name" value="S_TKc"/>
    <property type="match status" value="1"/>
</dbReference>
<dbReference type="EMBL" id="JTDY01003917">
    <property type="protein sequence ID" value="KOB68826.1"/>
    <property type="molecule type" value="Genomic_DNA"/>
</dbReference>
<dbReference type="EC" id="2.7.11.1" evidence="2"/>
<evidence type="ECO:0000256" key="6">
    <source>
        <dbReference type="ARBA" id="ARBA00022741"/>
    </source>
</evidence>
<keyword evidence="7" id="KW-0418">Kinase</keyword>
<evidence type="ECO:0000256" key="4">
    <source>
        <dbReference type="ARBA" id="ARBA00022553"/>
    </source>
</evidence>
<gene>
    <name evidence="13" type="ORF">OBRU01_17735</name>
</gene>
<comment type="caution">
    <text evidence="13">The sequence shown here is derived from an EMBL/GenBank/DDBJ whole genome shotgun (WGS) entry which is preliminary data.</text>
</comment>
<dbReference type="Gene3D" id="1.10.510.10">
    <property type="entry name" value="Transferase(Phosphotransferase) domain 1"/>
    <property type="match status" value="1"/>
</dbReference>
<evidence type="ECO:0000256" key="9">
    <source>
        <dbReference type="ARBA" id="ARBA00047899"/>
    </source>
</evidence>
<evidence type="ECO:0000313" key="13">
    <source>
        <dbReference type="EMBL" id="KOB68826.1"/>
    </source>
</evidence>
<dbReference type="InterPro" id="IPR011009">
    <property type="entry name" value="Kinase-like_dom_sf"/>
</dbReference>
<dbReference type="PANTHER" id="PTHR24356">
    <property type="entry name" value="SERINE/THREONINE-PROTEIN KINASE"/>
    <property type="match status" value="1"/>
</dbReference>
<evidence type="ECO:0000256" key="3">
    <source>
        <dbReference type="ARBA" id="ARBA00022527"/>
    </source>
</evidence>
<dbReference type="Gene3D" id="3.30.200.20">
    <property type="entry name" value="Phosphorylase Kinase, domain 1"/>
    <property type="match status" value="1"/>
</dbReference>
<dbReference type="InterPro" id="IPR050236">
    <property type="entry name" value="Ser_Thr_kinase_AGC"/>
</dbReference>
<protein>
    <recommendedName>
        <fullName evidence="2">non-specific serine/threonine protein kinase</fullName>
        <ecNumber evidence="2">2.7.11.1</ecNumber>
    </recommendedName>
</protein>
<dbReference type="AlphaFoldDB" id="A0A0L7L0I5"/>
<dbReference type="GO" id="GO:0004674">
    <property type="term" value="F:protein serine/threonine kinase activity"/>
    <property type="evidence" value="ECO:0007669"/>
    <property type="project" value="UniProtKB-KW"/>
</dbReference>
<dbReference type="PANTHER" id="PTHR24356:SF347">
    <property type="entry name" value="PROTEIN KINASE C DELTA TYPE HOMOLOG-RELATED"/>
    <property type="match status" value="1"/>
</dbReference>
<feature type="domain" description="AGC-kinase C-terminal" evidence="12">
    <location>
        <begin position="207"/>
        <end position="283"/>
    </location>
</feature>
<evidence type="ECO:0000259" key="12">
    <source>
        <dbReference type="PROSITE" id="PS51285"/>
    </source>
</evidence>
<dbReference type="PROSITE" id="PS51285">
    <property type="entry name" value="AGC_KINASE_CTER"/>
    <property type="match status" value="1"/>
</dbReference>
<keyword evidence="3" id="KW-0723">Serine/threonine-protein kinase</keyword>
<organism evidence="13 14">
    <name type="scientific">Operophtera brumata</name>
    <name type="common">Winter moth</name>
    <name type="synonym">Phalaena brumata</name>
    <dbReference type="NCBI Taxonomy" id="104452"/>
    <lineage>
        <taxon>Eukaryota</taxon>
        <taxon>Metazoa</taxon>
        <taxon>Ecdysozoa</taxon>
        <taxon>Arthropoda</taxon>
        <taxon>Hexapoda</taxon>
        <taxon>Insecta</taxon>
        <taxon>Pterygota</taxon>
        <taxon>Neoptera</taxon>
        <taxon>Endopterygota</taxon>
        <taxon>Lepidoptera</taxon>
        <taxon>Glossata</taxon>
        <taxon>Ditrysia</taxon>
        <taxon>Geometroidea</taxon>
        <taxon>Geometridae</taxon>
        <taxon>Larentiinae</taxon>
        <taxon>Operophtera</taxon>
    </lineage>
</organism>
<evidence type="ECO:0000259" key="11">
    <source>
        <dbReference type="PROSITE" id="PS50011"/>
    </source>
</evidence>
<keyword evidence="4" id="KW-0597">Phosphoprotein</keyword>
<accession>A0A0L7L0I5</accession>
<reference evidence="13 14" key="1">
    <citation type="journal article" date="2015" name="Genome Biol. Evol.">
        <title>The genome of winter moth (Operophtera brumata) provides a genomic perspective on sexual dimorphism and phenology.</title>
        <authorList>
            <person name="Derks M.F."/>
            <person name="Smit S."/>
            <person name="Salis L."/>
            <person name="Schijlen E."/>
            <person name="Bossers A."/>
            <person name="Mateman C."/>
            <person name="Pijl A.S."/>
            <person name="de Ridder D."/>
            <person name="Groenen M.A."/>
            <person name="Visser M.E."/>
            <person name="Megens H.J."/>
        </authorList>
    </citation>
    <scope>NUCLEOTIDE SEQUENCE [LARGE SCALE GENOMIC DNA]</scope>
    <source>
        <strain evidence="13">WM2013NL</strain>
        <tissue evidence="13">Head and thorax</tissue>
    </source>
</reference>
<dbReference type="PROSITE" id="PS50011">
    <property type="entry name" value="PROTEIN_KINASE_DOM"/>
    <property type="match status" value="1"/>
</dbReference>
<dbReference type="PROSITE" id="PS00108">
    <property type="entry name" value="PROTEIN_KINASE_ST"/>
    <property type="match status" value="1"/>
</dbReference>
<evidence type="ECO:0000256" key="5">
    <source>
        <dbReference type="ARBA" id="ARBA00022679"/>
    </source>
</evidence>
<evidence type="ECO:0000313" key="14">
    <source>
        <dbReference type="Proteomes" id="UP000037510"/>
    </source>
</evidence>
<evidence type="ECO:0000256" key="10">
    <source>
        <dbReference type="ARBA" id="ARBA00048679"/>
    </source>
</evidence>
<evidence type="ECO:0000256" key="7">
    <source>
        <dbReference type="ARBA" id="ARBA00022777"/>
    </source>
</evidence>
<dbReference type="GO" id="GO:0106310">
    <property type="term" value="F:protein serine kinase activity"/>
    <property type="evidence" value="ECO:0007669"/>
    <property type="project" value="RHEA"/>
</dbReference>
<dbReference type="GO" id="GO:0035556">
    <property type="term" value="P:intracellular signal transduction"/>
    <property type="evidence" value="ECO:0007669"/>
    <property type="project" value="TreeGrafter"/>
</dbReference>
<dbReference type="InterPro" id="IPR000961">
    <property type="entry name" value="AGC-kinase_C"/>
</dbReference>
<dbReference type="InterPro" id="IPR017892">
    <property type="entry name" value="Pkinase_C"/>
</dbReference>
<dbReference type="GO" id="GO:0005524">
    <property type="term" value="F:ATP binding"/>
    <property type="evidence" value="ECO:0007669"/>
    <property type="project" value="UniProtKB-KW"/>
</dbReference>
<dbReference type="STRING" id="104452.A0A0L7L0I5"/>
<dbReference type="InterPro" id="IPR008271">
    <property type="entry name" value="Ser/Thr_kinase_AS"/>
</dbReference>
<comment type="similarity">
    <text evidence="1">Belongs to the protein kinase superfamily. AGC Ser/Thr protein kinase family.</text>
</comment>
<keyword evidence="8" id="KW-0067">ATP-binding</keyword>
<evidence type="ECO:0000256" key="8">
    <source>
        <dbReference type="ARBA" id="ARBA00022840"/>
    </source>
</evidence>
<keyword evidence="14" id="KW-1185">Reference proteome</keyword>
<dbReference type="FunFam" id="1.10.510.10:FF:000048">
    <property type="entry name" value="Protein kinase C"/>
    <property type="match status" value="1"/>
</dbReference>
<keyword evidence="5" id="KW-0808">Transferase</keyword>
<proteinExistence type="inferred from homology"/>
<comment type="catalytic activity">
    <reaction evidence="10">
        <text>L-seryl-[protein] + ATP = O-phospho-L-seryl-[protein] + ADP + H(+)</text>
        <dbReference type="Rhea" id="RHEA:17989"/>
        <dbReference type="Rhea" id="RHEA-COMP:9863"/>
        <dbReference type="Rhea" id="RHEA-COMP:11604"/>
        <dbReference type="ChEBI" id="CHEBI:15378"/>
        <dbReference type="ChEBI" id="CHEBI:29999"/>
        <dbReference type="ChEBI" id="CHEBI:30616"/>
        <dbReference type="ChEBI" id="CHEBI:83421"/>
        <dbReference type="ChEBI" id="CHEBI:456216"/>
        <dbReference type="EC" id="2.7.11.1"/>
    </reaction>
</comment>
<evidence type="ECO:0000256" key="2">
    <source>
        <dbReference type="ARBA" id="ARBA00012513"/>
    </source>
</evidence>
<dbReference type="SUPFAM" id="SSF56112">
    <property type="entry name" value="Protein kinase-like (PK-like)"/>
    <property type="match status" value="1"/>
</dbReference>
<dbReference type="Proteomes" id="UP000037510">
    <property type="component" value="Unassembled WGS sequence"/>
</dbReference>
<evidence type="ECO:0000256" key="1">
    <source>
        <dbReference type="ARBA" id="ARBA00009903"/>
    </source>
</evidence>
<dbReference type="Pfam" id="PF00069">
    <property type="entry name" value="Pkinase"/>
    <property type="match status" value="1"/>
</dbReference>